<gene>
    <name evidence="1" type="ORF">IB211_01469c</name>
</gene>
<organism evidence="1 2">
    <name type="scientific">Intestinimonas butyriciproducens</name>
    <dbReference type="NCBI Taxonomy" id="1297617"/>
    <lineage>
        <taxon>Bacteria</taxon>
        <taxon>Bacillati</taxon>
        <taxon>Bacillota</taxon>
        <taxon>Clostridia</taxon>
        <taxon>Eubacteriales</taxon>
        <taxon>Intestinimonas</taxon>
    </lineage>
</organism>
<reference evidence="1 2" key="1">
    <citation type="journal article" date="2015" name="Nat. Commun.">
        <title>Production of butyrate from lysine and the Amadori product fructoselysine by a human gut commensal.</title>
        <authorList>
            <person name="Bui T.P."/>
            <person name="Ritari J."/>
            <person name="Boeren S."/>
            <person name="de Waard P."/>
            <person name="Plugge C.M."/>
            <person name="de Vos W.M."/>
        </authorList>
    </citation>
    <scope>NUCLEOTIDE SEQUENCE [LARGE SCALE GENOMIC DNA]</scope>
    <source>
        <strain evidence="1 2">AF211</strain>
    </source>
</reference>
<evidence type="ECO:0000313" key="2">
    <source>
        <dbReference type="Proteomes" id="UP000064844"/>
    </source>
</evidence>
<evidence type="ECO:0000313" key="1">
    <source>
        <dbReference type="EMBL" id="ALP93862.1"/>
    </source>
</evidence>
<protein>
    <submittedName>
        <fullName evidence="1">Uncharacterized protein</fullName>
    </submittedName>
</protein>
<proteinExistence type="predicted"/>
<dbReference type="AlphaFoldDB" id="A0A0S2W3C2"/>
<reference evidence="2" key="2">
    <citation type="submission" date="2015-04" db="EMBL/GenBank/DDBJ databases">
        <title>A butyrogenic pathway from the amino acid lysine in a human gut commensal.</title>
        <authorList>
            <person name="de Vos W.M."/>
            <person name="Bui N.T.P."/>
            <person name="Plugge C.M."/>
            <person name="Ritari J."/>
        </authorList>
    </citation>
    <scope>NUCLEOTIDE SEQUENCE [LARGE SCALE GENOMIC DNA]</scope>
    <source>
        <strain evidence="2">AF211</strain>
    </source>
</reference>
<accession>A0A0S2W3C2</accession>
<name>A0A0S2W3C2_9FIRM</name>
<dbReference type="Proteomes" id="UP000064844">
    <property type="component" value="Chromosome"/>
</dbReference>
<dbReference type="EMBL" id="CP011307">
    <property type="protein sequence ID" value="ALP93862.1"/>
    <property type="molecule type" value="Genomic_DNA"/>
</dbReference>
<dbReference type="KEGG" id="ibu:IB211_01469c"/>
<dbReference type="RefSeq" id="WP_156113737.1">
    <property type="nucleotide sequence ID" value="NZ_CALICV010000058.1"/>
</dbReference>
<sequence>MLKSNLSLQSLKELQEFCARMSPRSGDVLYQVLPEPAVPSNQLLDELDSE</sequence>
<keyword evidence="2" id="KW-1185">Reference proteome</keyword>